<feature type="transmembrane region" description="Helical" evidence="2">
    <location>
        <begin position="206"/>
        <end position="228"/>
    </location>
</feature>
<evidence type="ECO:0000313" key="3">
    <source>
        <dbReference type="EMBL" id="MFC3550639.1"/>
    </source>
</evidence>
<feature type="compositionally biased region" description="Low complexity" evidence="1">
    <location>
        <begin position="323"/>
        <end position="337"/>
    </location>
</feature>
<feature type="region of interest" description="Disordered" evidence="1">
    <location>
        <begin position="323"/>
        <end position="347"/>
    </location>
</feature>
<protein>
    <recommendedName>
        <fullName evidence="5">RNA polymerase sigma factor 70 region 4 type 2 domain-containing protein</fullName>
    </recommendedName>
</protein>
<evidence type="ECO:0000313" key="4">
    <source>
        <dbReference type="Proteomes" id="UP001595740"/>
    </source>
</evidence>
<sequence length="347" mass="36499">MSVSSRSPSPAAAAPPALSAFLRGVERRGAVLAELQAGDAVAGDAALAEAMRQFRTEAETVPMAQWPGRFWAGLLAQPQLRRRTEVALPLDATDRLGELGSGPRAALLLRLAAGLSEDEAATALGVAQPSYRLALQRALPHHADGRADPVAWQRLREQVHRRIKTLPPDRLVRLSNAREAALHGEPRGGAGATTTPAAGRAPRPRWLLPLLWGLLLLCVTALAVTFWWPSHWPLGPVLERLHGGASGARQVSSDRLPAAEEPAARYGRETALIAHRDFALLADPPGEAAAADLEFHSWLAAQQAAGVTAPDATALAATAAVEPAVPAAAPTEATGSETETETDDAPQ</sequence>
<feature type="compositionally biased region" description="Acidic residues" evidence="1">
    <location>
        <begin position="338"/>
        <end position="347"/>
    </location>
</feature>
<dbReference type="Proteomes" id="UP001595740">
    <property type="component" value="Unassembled WGS sequence"/>
</dbReference>
<keyword evidence="4" id="KW-1185">Reference proteome</keyword>
<gene>
    <name evidence="3" type="ORF">ACFOLC_06370</name>
</gene>
<keyword evidence="2" id="KW-1133">Transmembrane helix</keyword>
<reference evidence="4" key="1">
    <citation type="journal article" date="2019" name="Int. J. Syst. Evol. Microbiol.">
        <title>The Global Catalogue of Microorganisms (GCM) 10K type strain sequencing project: providing services to taxonomists for standard genome sequencing and annotation.</title>
        <authorList>
            <consortium name="The Broad Institute Genomics Platform"/>
            <consortium name="The Broad Institute Genome Sequencing Center for Infectious Disease"/>
            <person name="Wu L."/>
            <person name="Ma J."/>
        </authorList>
    </citation>
    <scope>NUCLEOTIDE SEQUENCE [LARGE SCALE GENOMIC DNA]</scope>
    <source>
        <strain evidence="4">KCTC 42875</strain>
    </source>
</reference>
<evidence type="ECO:0008006" key="5">
    <source>
        <dbReference type="Google" id="ProtNLM"/>
    </source>
</evidence>
<accession>A0ABV7RLY1</accession>
<dbReference type="RefSeq" id="WP_386758384.1">
    <property type="nucleotide sequence ID" value="NZ_JBHRXK010000002.1"/>
</dbReference>
<proteinExistence type="predicted"/>
<evidence type="ECO:0000256" key="1">
    <source>
        <dbReference type="SAM" id="MobiDB-lite"/>
    </source>
</evidence>
<keyword evidence="2" id="KW-0472">Membrane</keyword>
<evidence type="ECO:0000256" key="2">
    <source>
        <dbReference type="SAM" id="Phobius"/>
    </source>
</evidence>
<dbReference type="EMBL" id="JBHRXK010000002">
    <property type="protein sequence ID" value="MFC3550639.1"/>
    <property type="molecule type" value="Genomic_DNA"/>
</dbReference>
<keyword evidence="2" id="KW-0812">Transmembrane</keyword>
<comment type="caution">
    <text evidence="3">The sequence shown here is derived from an EMBL/GenBank/DDBJ whole genome shotgun (WGS) entry which is preliminary data.</text>
</comment>
<name>A0ABV7RLY1_9GAMM</name>
<organism evidence="3 4">
    <name type="scientific">Lysobacter cavernae</name>
    <dbReference type="NCBI Taxonomy" id="1685901"/>
    <lineage>
        <taxon>Bacteria</taxon>
        <taxon>Pseudomonadati</taxon>
        <taxon>Pseudomonadota</taxon>
        <taxon>Gammaproteobacteria</taxon>
        <taxon>Lysobacterales</taxon>
        <taxon>Lysobacteraceae</taxon>
        <taxon>Lysobacter</taxon>
    </lineage>
</organism>